<evidence type="ECO:0000259" key="7">
    <source>
        <dbReference type="PROSITE" id="PS00624"/>
    </source>
</evidence>
<dbReference type="Gene3D" id="3.50.50.60">
    <property type="entry name" value="FAD/NAD(P)-binding domain"/>
    <property type="match status" value="3"/>
</dbReference>
<dbReference type="Pfam" id="PF05199">
    <property type="entry name" value="GMC_oxred_C"/>
    <property type="match status" value="1"/>
</dbReference>
<dbReference type="Proteomes" id="UP000298390">
    <property type="component" value="Unassembled WGS sequence"/>
</dbReference>
<comment type="caution">
    <text evidence="8">The sequence shown here is derived from an EMBL/GenBank/DDBJ whole genome shotgun (WGS) entry which is preliminary data.</text>
</comment>
<evidence type="ECO:0000256" key="2">
    <source>
        <dbReference type="ARBA" id="ARBA00010790"/>
    </source>
</evidence>
<keyword evidence="4" id="KW-0285">Flavoprotein</keyword>
<evidence type="ECO:0000256" key="3">
    <source>
        <dbReference type="PIRSR" id="PIRSR000137-1"/>
    </source>
</evidence>
<dbReference type="PIRSF" id="PIRSF000137">
    <property type="entry name" value="Alcohol_oxidase"/>
    <property type="match status" value="1"/>
</dbReference>
<dbReference type="InterPro" id="IPR036188">
    <property type="entry name" value="FAD/NAD-bd_sf"/>
</dbReference>
<feature type="transmembrane region" description="Helical" evidence="5">
    <location>
        <begin position="229"/>
        <end position="251"/>
    </location>
</feature>
<dbReference type="Pfam" id="PF00732">
    <property type="entry name" value="GMC_oxred_N"/>
    <property type="match status" value="2"/>
</dbReference>
<organism evidence="8 9">
    <name type="scientific">Rhodofomes roseus</name>
    <dbReference type="NCBI Taxonomy" id="34475"/>
    <lineage>
        <taxon>Eukaryota</taxon>
        <taxon>Fungi</taxon>
        <taxon>Dikarya</taxon>
        <taxon>Basidiomycota</taxon>
        <taxon>Agaricomycotina</taxon>
        <taxon>Agaricomycetes</taxon>
        <taxon>Polyporales</taxon>
        <taxon>Rhodofomes</taxon>
    </lineage>
</organism>
<comment type="similarity">
    <text evidence="2 4">Belongs to the GMC oxidoreductase family.</text>
</comment>
<comment type="cofactor">
    <cofactor evidence="1">
        <name>FAD</name>
        <dbReference type="ChEBI" id="CHEBI:57692"/>
    </cofactor>
</comment>
<name>A0A4Y9Z334_9APHY</name>
<dbReference type="STRING" id="34475.A0A4Y9Z334"/>
<feature type="active site" description="Proton donor" evidence="3">
    <location>
        <position position="413"/>
    </location>
</feature>
<evidence type="ECO:0000259" key="6">
    <source>
        <dbReference type="PROSITE" id="PS00623"/>
    </source>
</evidence>
<evidence type="ECO:0000256" key="4">
    <source>
        <dbReference type="RuleBase" id="RU003968"/>
    </source>
</evidence>
<dbReference type="GO" id="GO:0016614">
    <property type="term" value="F:oxidoreductase activity, acting on CH-OH group of donors"/>
    <property type="evidence" value="ECO:0007669"/>
    <property type="project" value="InterPro"/>
</dbReference>
<dbReference type="SUPFAM" id="SSF51905">
    <property type="entry name" value="FAD/NAD(P)-binding domain"/>
    <property type="match status" value="1"/>
</dbReference>
<dbReference type="PANTHER" id="PTHR11552:SF219">
    <property type="entry name" value="GLUCOSE-METHANOL-CHOLINE OXIDOREDUCTASE N-TERMINAL DOMAIN-CONTAINING PROTEIN"/>
    <property type="match status" value="1"/>
</dbReference>
<evidence type="ECO:0000256" key="1">
    <source>
        <dbReference type="ARBA" id="ARBA00001974"/>
    </source>
</evidence>
<protein>
    <recommendedName>
        <fullName evidence="6 7">Glucose-methanol-choline oxidoreductase N-terminal domain-containing protein</fullName>
    </recommendedName>
</protein>
<sequence>MSQFSYPTVPIARLAEEYDFIIVGGGTAACVLANRLSQEESVSVLVIERGAVGDGWLSSVPLLSSHFASDGSRSRVWNTVPQKHVNSRVFQLAGGNSLGGGSRINAMLYMRGVPAEYDAWSKAGCKGWSYDEMLPYFVRIDVQRDAEGELKAEGVFIQSLDRRASTRHIRAKREVILSAGPISSPQILLLSGIGPAEHLREHGIPVLKDLPGVGSHLLKFQPWLILKELLLYLLFGIGLLLSPTLEIVIFLQSRLFDERYHSALSCDADSDASLSRNIADLEIMPVSVRDMTTTVSVRGPAQRYWLGGGSGNLFSQFIAPGGLGLLSVNLRPTSLGTVRLASSNPEDDPIVDPNYLSTERDFSIMRQAVRFSIQLKEQMATQGYPITDFKLPASDSDADVDAFIRGACETTYHFSSTCRMAPEKEGGVVDDRLRVHGVRGLRVADSSVFPQILATHLAAPTVAVAEKCADMVKANK</sequence>
<dbReference type="Gene3D" id="3.30.560.10">
    <property type="entry name" value="Glucose Oxidase, domain 3"/>
    <property type="match status" value="2"/>
</dbReference>
<keyword evidence="5" id="KW-0472">Membrane</keyword>
<dbReference type="EMBL" id="SEKV01000030">
    <property type="protein sequence ID" value="TFY68440.1"/>
    <property type="molecule type" value="Genomic_DNA"/>
</dbReference>
<gene>
    <name evidence="8" type="ORF">EVJ58_g1013</name>
</gene>
<dbReference type="SUPFAM" id="SSF54373">
    <property type="entry name" value="FAD-linked reductases, C-terminal domain"/>
    <property type="match status" value="1"/>
</dbReference>
<dbReference type="InterPro" id="IPR007867">
    <property type="entry name" value="GMC_OxRtase_C"/>
</dbReference>
<reference evidence="8 9" key="1">
    <citation type="submission" date="2019-01" db="EMBL/GenBank/DDBJ databases">
        <title>Genome sequencing of the rare red list fungi Fomitopsis rosea.</title>
        <authorList>
            <person name="Buettner E."/>
            <person name="Kellner H."/>
        </authorList>
    </citation>
    <scope>NUCLEOTIDE SEQUENCE [LARGE SCALE GENOMIC DNA]</scope>
    <source>
        <strain evidence="8 9">DSM 105464</strain>
    </source>
</reference>
<evidence type="ECO:0000256" key="5">
    <source>
        <dbReference type="SAM" id="Phobius"/>
    </source>
</evidence>
<feature type="domain" description="Glucose-methanol-choline oxidoreductase N-terminal" evidence="6">
    <location>
        <begin position="95"/>
        <end position="118"/>
    </location>
</feature>
<dbReference type="InterPro" id="IPR000172">
    <property type="entry name" value="GMC_OxRdtase_N"/>
</dbReference>
<keyword evidence="5" id="KW-1133">Transmembrane helix</keyword>
<dbReference type="PROSITE" id="PS00624">
    <property type="entry name" value="GMC_OXRED_2"/>
    <property type="match status" value="1"/>
</dbReference>
<keyword evidence="5" id="KW-0812">Transmembrane</keyword>
<feature type="domain" description="Glucose-methanol-choline oxidoreductase N-terminal" evidence="7">
    <location>
        <begin position="180"/>
        <end position="194"/>
    </location>
</feature>
<accession>A0A4Y9Z334</accession>
<dbReference type="AlphaFoldDB" id="A0A4Y9Z334"/>
<feature type="active site" description="Proton acceptor" evidence="3">
    <location>
        <position position="456"/>
    </location>
</feature>
<proteinExistence type="inferred from homology"/>
<evidence type="ECO:0000313" key="9">
    <source>
        <dbReference type="Proteomes" id="UP000298390"/>
    </source>
</evidence>
<keyword evidence="4" id="KW-0274">FAD</keyword>
<dbReference type="InterPro" id="IPR012132">
    <property type="entry name" value="GMC_OxRdtase"/>
</dbReference>
<evidence type="ECO:0000313" key="8">
    <source>
        <dbReference type="EMBL" id="TFY68440.1"/>
    </source>
</evidence>
<dbReference type="PROSITE" id="PS00623">
    <property type="entry name" value="GMC_OXRED_1"/>
    <property type="match status" value="1"/>
</dbReference>
<dbReference type="GO" id="GO:0050660">
    <property type="term" value="F:flavin adenine dinucleotide binding"/>
    <property type="evidence" value="ECO:0007669"/>
    <property type="project" value="InterPro"/>
</dbReference>
<dbReference type="PANTHER" id="PTHR11552">
    <property type="entry name" value="GLUCOSE-METHANOL-CHOLINE GMC OXIDOREDUCTASE"/>
    <property type="match status" value="1"/>
</dbReference>